<reference evidence="2 3" key="1">
    <citation type="submission" date="2012-05" db="EMBL/GenBank/DDBJ databases">
        <title>Recombination and specialization in a pathogen metapopulation.</title>
        <authorList>
            <person name="Gardiner A."/>
            <person name="Kemen E."/>
            <person name="Schultz-Larsen T."/>
            <person name="MacLean D."/>
            <person name="Van Oosterhout C."/>
            <person name="Jones J.D.G."/>
        </authorList>
    </citation>
    <scope>NUCLEOTIDE SEQUENCE [LARGE SCALE GENOMIC DNA]</scope>
    <source>
        <strain evidence="2 3">Ac Nc2</strain>
    </source>
</reference>
<proteinExistence type="predicted"/>
<sequence length="194" mass="21708">MVLHSYPVGNQEDAQRFIVCRVAAPLHSFIFVVDPGILVYLPSSLSSNSLFILYILLHSQHYKINAILCFRKKHNTHLRTTDCCMKLLTSSTVGNVIIFLPSILTLHVRFREYSCIISCIKLSHGIKNCSSFITCGYICISQLSSEHVAFRAQQNAVADYTIKSNDVALTKMEIFSTPSLLVICDGAKGIFEML</sequence>
<name>A0A024GVD9_9STRA</name>
<evidence type="ECO:0000313" key="3">
    <source>
        <dbReference type="Proteomes" id="UP000053237"/>
    </source>
</evidence>
<protein>
    <submittedName>
        <fullName evidence="2">Uncharacterized protein</fullName>
    </submittedName>
</protein>
<dbReference type="AlphaFoldDB" id="A0A024GVD9"/>
<evidence type="ECO:0000256" key="1">
    <source>
        <dbReference type="SAM" id="Phobius"/>
    </source>
</evidence>
<organism evidence="2 3">
    <name type="scientific">Albugo candida</name>
    <dbReference type="NCBI Taxonomy" id="65357"/>
    <lineage>
        <taxon>Eukaryota</taxon>
        <taxon>Sar</taxon>
        <taxon>Stramenopiles</taxon>
        <taxon>Oomycota</taxon>
        <taxon>Peronosporomycetes</taxon>
        <taxon>Albuginales</taxon>
        <taxon>Albuginaceae</taxon>
        <taxon>Albugo</taxon>
    </lineage>
</organism>
<keyword evidence="1" id="KW-1133">Transmembrane helix</keyword>
<keyword evidence="1" id="KW-0472">Membrane</keyword>
<accession>A0A024GVD9</accession>
<evidence type="ECO:0000313" key="2">
    <source>
        <dbReference type="EMBL" id="CCI50732.1"/>
    </source>
</evidence>
<dbReference type="EMBL" id="CAIX01001062">
    <property type="protein sequence ID" value="CCI50732.1"/>
    <property type="molecule type" value="Genomic_DNA"/>
</dbReference>
<feature type="transmembrane region" description="Helical" evidence="1">
    <location>
        <begin position="37"/>
        <end position="57"/>
    </location>
</feature>
<keyword evidence="3" id="KW-1185">Reference proteome</keyword>
<keyword evidence="1" id="KW-0812">Transmembrane</keyword>
<dbReference type="InParanoid" id="A0A024GVD9"/>
<comment type="caution">
    <text evidence="2">The sequence shown here is derived from an EMBL/GenBank/DDBJ whole genome shotgun (WGS) entry which is preliminary data.</text>
</comment>
<gene>
    <name evidence="2" type="ORF">BN9_129480</name>
</gene>
<dbReference type="Proteomes" id="UP000053237">
    <property type="component" value="Unassembled WGS sequence"/>
</dbReference>